<feature type="region of interest" description="Disordered" evidence="1">
    <location>
        <begin position="39"/>
        <end position="61"/>
    </location>
</feature>
<dbReference type="AlphaFoldDB" id="A0AAD9FEA1"/>
<gene>
    <name evidence="2" type="ORF">KUDE01_000199</name>
</gene>
<sequence>SVDIPTSVCTPPPIHPHTLIPTASCPQHAPRFTAELISLASPGVQGPRGGAGSAHPTSLEG</sequence>
<reference evidence="2" key="1">
    <citation type="submission" date="2023-04" db="EMBL/GenBank/DDBJ databases">
        <title>Chromosome-level genome of Chaenocephalus aceratus.</title>
        <authorList>
            <person name="Park H."/>
        </authorList>
    </citation>
    <scope>NUCLEOTIDE SEQUENCE</scope>
    <source>
        <strain evidence="2">DE</strain>
        <tissue evidence="2">Muscle</tissue>
    </source>
</reference>
<dbReference type="Proteomes" id="UP001228049">
    <property type="component" value="Unassembled WGS sequence"/>
</dbReference>
<feature type="non-terminal residue" evidence="2">
    <location>
        <position position="1"/>
    </location>
</feature>
<evidence type="ECO:0000313" key="2">
    <source>
        <dbReference type="EMBL" id="KAK1899407.1"/>
    </source>
</evidence>
<accession>A0AAD9FEA1</accession>
<comment type="caution">
    <text evidence="2">The sequence shown here is derived from an EMBL/GenBank/DDBJ whole genome shotgun (WGS) entry which is preliminary data.</text>
</comment>
<evidence type="ECO:0000256" key="1">
    <source>
        <dbReference type="SAM" id="MobiDB-lite"/>
    </source>
</evidence>
<evidence type="ECO:0000313" key="3">
    <source>
        <dbReference type="Proteomes" id="UP001228049"/>
    </source>
</evidence>
<dbReference type="EMBL" id="JASDAP010000007">
    <property type="protein sequence ID" value="KAK1899407.1"/>
    <property type="molecule type" value="Genomic_DNA"/>
</dbReference>
<name>A0AAD9FEA1_DISEL</name>
<keyword evidence="3" id="KW-1185">Reference proteome</keyword>
<proteinExistence type="predicted"/>
<organism evidence="2 3">
    <name type="scientific">Dissostichus eleginoides</name>
    <name type="common">Patagonian toothfish</name>
    <name type="synonym">Dissostichus amissus</name>
    <dbReference type="NCBI Taxonomy" id="100907"/>
    <lineage>
        <taxon>Eukaryota</taxon>
        <taxon>Metazoa</taxon>
        <taxon>Chordata</taxon>
        <taxon>Craniata</taxon>
        <taxon>Vertebrata</taxon>
        <taxon>Euteleostomi</taxon>
        <taxon>Actinopterygii</taxon>
        <taxon>Neopterygii</taxon>
        <taxon>Teleostei</taxon>
        <taxon>Neoteleostei</taxon>
        <taxon>Acanthomorphata</taxon>
        <taxon>Eupercaria</taxon>
        <taxon>Perciformes</taxon>
        <taxon>Notothenioidei</taxon>
        <taxon>Nototheniidae</taxon>
        <taxon>Dissostichus</taxon>
    </lineage>
</organism>
<feature type="non-terminal residue" evidence="2">
    <location>
        <position position="61"/>
    </location>
</feature>
<protein>
    <submittedName>
        <fullName evidence="2">Transcriptional regulator SUPERMAN</fullName>
    </submittedName>
</protein>